<dbReference type="AlphaFoldDB" id="A0AAE5RU96"/>
<reference evidence="3 6" key="2">
    <citation type="journal article" date="2023" name="Phytobiomes J">
        <title>Deciphering the key players within the bacterial microbiota associated with aerial crown gall tumors on rhododendron: Insights into the gallobiome.</title>
        <authorList>
            <person name="Kuzmanovic N."/>
            <person name="Nesme J."/>
            <person name="Wolf J."/>
            <person name="Neumann-Schaal M."/>
            <person name="Petersen J."/>
            <person name="Fernandez-Gnecco G."/>
            <person name="Sproeer C."/>
            <person name="Bunk B."/>
            <person name="Overmann J."/>
            <person name="Sorensen S.J."/>
            <person name="Idczak E."/>
            <person name="Smalla K."/>
        </authorList>
    </citation>
    <scope>NUCLEOTIDE SEQUENCE [LARGE SCALE GENOMIC DNA]</scope>
    <source>
        <strain evidence="6">rho-14.1</strain>
        <strain evidence="3">Rho-14.1</strain>
    </source>
</reference>
<dbReference type="InterPro" id="IPR036291">
    <property type="entry name" value="NAD(P)-bd_dom_sf"/>
</dbReference>
<comment type="caution">
    <text evidence="4">The sequence shown here is derived from an EMBL/GenBank/DDBJ whole genome shotgun (WGS) entry which is preliminary data.</text>
</comment>
<dbReference type="RefSeq" id="WP_103660232.1">
    <property type="nucleotide sequence ID" value="NZ_CP192766.1"/>
</dbReference>
<dbReference type="EMBL" id="NXEJ01000012">
    <property type="protein sequence ID" value="POO48940.1"/>
    <property type="molecule type" value="Genomic_DNA"/>
</dbReference>
<dbReference type="InterPro" id="IPR013328">
    <property type="entry name" value="6PGD_dom2"/>
</dbReference>
<dbReference type="GeneID" id="86882271"/>
<evidence type="ECO:0000313" key="3">
    <source>
        <dbReference type="EMBL" id="MDX8332484.1"/>
    </source>
</evidence>
<dbReference type="Gene3D" id="3.40.50.720">
    <property type="entry name" value="NAD(P)-binding Rossmann-like Domain"/>
    <property type="match status" value="1"/>
</dbReference>
<evidence type="ECO:0000313" key="4">
    <source>
        <dbReference type="EMBL" id="POO48940.1"/>
    </source>
</evidence>
<dbReference type="GO" id="GO:0050661">
    <property type="term" value="F:NADP binding"/>
    <property type="evidence" value="ECO:0007669"/>
    <property type="project" value="InterPro"/>
</dbReference>
<dbReference type="Pfam" id="PF03446">
    <property type="entry name" value="NAD_binding_2"/>
    <property type="match status" value="1"/>
</dbReference>
<dbReference type="InterPro" id="IPR006115">
    <property type="entry name" value="6PGDH_NADP-bd"/>
</dbReference>
<reference evidence="4 5" key="1">
    <citation type="journal article" date="2018" name="Syst. Appl. Microbiol.">
        <title>Agrobacterium rosae sp. nov., isolated from galls on different agricultural crops.</title>
        <authorList>
            <person name="Kuzmanovic N."/>
            <person name="Pulawska J."/>
            <person name="Smalla K."/>
            <person name="Nesme X."/>
        </authorList>
    </citation>
    <scope>NUCLEOTIDE SEQUENCE [LARGE SCALE GENOMIC DNA]</scope>
    <source>
        <strain evidence="4 5">NCPPB 1650</strain>
    </source>
</reference>
<gene>
    <name evidence="4" type="ORF">CPJ18_23520</name>
    <name evidence="3" type="ORF">RMS29_25060</name>
</gene>
<dbReference type="EMBL" id="JAVRAD010000018">
    <property type="protein sequence ID" value="MDX8332484.1"/>
    <property type="molecule type" value="Genomic_DNA"/>
</dbReference>
<dbReference type="Gene3D" id="1.10.1040.10">
    <property type="entry name" value="N-(1-d-carboxylethyl)-l-norvaline Dehydrogenase, domain 2"/>
    <property type="match status" value="1"/>
</dbReference>
<evidence type="ECO:0000313" key="5">
    <source>
        <dbReference type="Proteomes" id="UP000237447"/>
    </source>
</evidence>
<feature type="domain" description="6-phosphogluconate dehydrogenase NADP-binding" evidence="1">
    <location>
        <begin position="55"/>
        <end position="161"/>
    </location>
</feature>
<dbReference type="InterPro" id="IPR008927">
    <property type="entry name" value="6-PGluconate_DH-like_C_sf"/>
</dbReference>
<proteinExistence type="predicted"/>
<evidence type="ECO:0000313" key="6">
    <source>
        <dbReference type="Proteomes" id="UP001277561"/>
    </source>
</evidence>
<accession>A0AAE5RU96</accession>
<dbReference type="Proteomes" id="UP000237447">
    <property type="component" value="Unassembled WGS sequence"/>
</dbReference>
<evidence type="ECO:0000259" key="1">
    <source>
        <dbReference type="Pfam" id="PF03446"/>
    </source>
</evidence>
<keyword evidence="6" id="KW-1185">Reference proteome</keyword>
<feature type="domain" description="Phosphogluconate dehydrogenase NAD-binding putative C-terminal" evidence="2">
    <location>
        <begin position="197"/>
        <end position="267"/>
    </location>
</feature>
<organism evidence="4 5">
    <name type="scientific">Agrobacterium rosae</name>
    <dbReference type="NCBI Taxonomy" id="1972867"/>
    <lineage>
        <taxon>Bacteria</taxon>
        <taxon>Pseudomonadati</taxon>
        <taxon>Pseudomonadota</taxon>
        <taxon>Alphaproteobacteria</taxon>
        <taxon>Hyphomicrobiales</taxon>
        <taxon>Rhizobiaceae</taxon>
        <taxon>Rhizobium/Agrobacterium group</taxon>
        <taxon>Agrobacterium</taxon>
    </lineage>
</organism>
<dbReference type="InterPro" id="IPR015814">
    <property type="entry name" value="Pgluconate_DH_NAD-bd_C"/>
</dbReference>
<dbReference type="Pfam" id="PF09130">
    <property type="entry name" value="DUF1932"/>
    <property type="match status" value="1"/>
</dbReference>
<evidence type="ECO:0000259" key="2">
    <source>
        <dbReference type="Pfam" id="PF09130"/>
    </source>
</evidence>
<protein>
    <submittedName>
        <fullName evidence="4">3-hydroxyisobutyrate dehydrogenase</fullName>
    </submittedName>
    <submittedName>
        <fullName evidence="3">DUF1932 domain-containing protein</fullName>
    </submittedName>
</protein>
<dbReference type="Proteomes" id="UP001277561">
    <property type="component" value="Unassembled WGS sequence"/>
</dbReference>
<name>A0AAE5RU96_9HYPH</name>
<dbReference type="SUPFAM" id="SSF48179">
    <property type="entry name" value="6-phosphogluconate dehydrogenase C-terminal domain-like"/>
    <property type="match status" value="1"/>
</dbReference>
<dbReference type="SUPFAM" id="SSF51735">
    <property type="entry name" value="NAD(P)-binding Rossmann-fold domains"/>
    <property type="match status" value="1"/>
</dbReference>
<sequence length="293" mass="32020">MKISTLGFGEAAYAFVSGWRETPPFEDVERISTFDIKIEDPASKTVLMEACDKLRVECATDRNHAFANSDVIFSVVTADQAQEAAISVADDLEENALFFDCNSCSPATKVAVSKVLGKRGVRYVDVAVMAPVYPAKHMTPLLISGCHAQAAIPILEHLGMQANIAGEEVGQASTIKMLRSVMVKGLEALTAECLLAARKAGVEERVLASLQQSQPGIEWQTRSSYNLERMMVHGKRRAAEMREVAATLSELGLPNRMALSAMEWHDEIGALLEKPGPDDLGQRADILLRNLYR</sequence>